<dbReference type="EMBL" id="JWZT01000510">
    <property type="protein sequence ID" value="KII74194.1"/>
    <property type="molecule type" value="Genomic_DNA"/>
</dbReference>
<evidence type="ECO:0000313" key="1">
    <source>
        <dbReference type="EMBL" id="KII74194.1"/>
    </source>
</evidence>
<accession>A0A0C2J8T5</accession>
<name>A0A0C2J8T5_THEKT</name>
<comment type="caution">
    <text evidence="1">The sequence shown here is derived from an EMBL/GenBank/DDBJ whole genome shotgun (WGS) entry which is preliminary data.</text>
</comment>
<dbReference type="Proteomes" id="UP000031668">
    <property type="component" value="Unassembled WGS sequence"/>
</dbReference>
<evidence type="ECO:0000313" key="2">
    <source>
        <dbReference type="Proteomes" id="UP000031668"/>
    </source>
</evidence>
<organism evidence="1 2">
    <name type="scientific">Thelohanellus kitauei</name>
    <name type="common">Myxosporean</name>
    <dbReference type="NCBI Taxonomy" id="669202"/>
    <lineage>
        <taxon>Eukaryota</taxon>
        <taxon>Metazoa</taxon>
        <taxon>Cnidaria</taxon>
        <taxon>Myxozoa</taxon>
        <taxon>Myxosporea</taxon>
        <taxon>Bivalvulida</taxon>
        <taxon>Platysporina</taxon>
        <taxon>Myxobolidae</taxon>
        <taxon>Thelohanellus</taxon>
    </lineage>
</organism>
<dbReference type="OrthoDB" id="2286242at2759"/>
<reference evidence="1 2" key="1">
    <citation type="journal article" date="2014" name="Genome Biol. Evol.">
        <title>The genome of the myxosporean Thelohanellus kitauei shows adaptations to nutrient acquisition within its fish host.</title>
        <authorList>
            <person name="Yang Y."/>
            <person name="Xiong J."/>
            <person name="Zhou Z."/>
            <person name="Huo F."/>
            <person name="Miao W."/>
            <person name="Ran C."/>
            <person name="Liu Y."/>
            <person name="Zhang J."/>
            <person name="Feng J."/>
            <person name="Wang M."/>
            <person name="Wang M."/>
            <person name="Wang L."/>
            <person name="Yao B."/>
        </authorList>
    </citation>
    <scope>NUCLEOTIDE SEQUENCE [LARGE SCALE GENOMIC DNA]</scope>
    <source>
        <strain evidence="1">Wuqing</strain>
    </source>
</reference>
<dbReference type="AlphaFoldDB" id="A0A0C2J8T5"/>
<proteinExistence type="predicted"/>
<sequence>MVKTATTQIPVPKLVDSLSWDELKGIMSANLDSKKFLICERHMFYTELIWIQGETIHELAARALKTAFICAFNDESVLKAILYKSADGLTFSQVVKMATEGEEAFRTARTQLSAETQEIAKVDMPLKFQKYGNKTAKRGLLYNGSQIRSQLDTFTPLTPKIRLKEFIMPEKFRFVKVGAKCDARNPRSQSDQSPKWLKAAISKILGPGHTHRATSSMLPKRRLKISHSSYLLGIFPAKRNQKKFKNLLCLLDLVEYVNLRVFSKCQSFDKDLEGGEGGTN</sequence>
<keyword evidence="2" id="KW-1185">Reference proteome</keyword>
<protein>
    <submittedName>
        <fullName evidence="1">Uncharacterized protein</fullName>
    </submittedName>
</protein>
<gene>
    <name evidence="1" type="ORF">RF11_00568</name>
</gene>